<reference evidence="1" key="2">
    <citation type="submission" date="2023-05" db="EMBL/GenBank/DDBJ databases">
        <authorList>
            <person name="Fouks B."/>
        </authorList>
    </citation>
    <scope>NUCLEOTIDE SEQUENCE</scope>
    <source>
        <strain evidence="1">Stay&amp;Tobe</strain>
        <tissue evidence="1">Testes</tissue>
    </source>
</reference>
<evidence type="ECO:0000313" key="1">
    <source>
        <dbReference type="EMBL" id="KAJ9600802.1"/>
    </source>
</evidence>
<feature type="non-terminal residue" evidence="1">
    <location>
        <position position="71"/>
    </location>
</feature>
<reference evidence="1" key="1">
    <citation type="journal article" date="2023" name="IScience">
        <title>Live-bearing cockroach genome reveals convergent evolutionary mechanisms linked to viviparity in insects and beyond.</title>
        <authorList>
            <person name="Fouks B."/>
            <person name="Harrison M.C."/>
            <person name="Mikhailova A.A."/>
            <person name="Marchal E."/>
            <person name="English S."/>
            <person name="Carruthers M."/>
            <person name="Jennings E.C."/>
            <person name="Chiamaka E.L."/>
            <person name="Frigard R.A."/>
            <person name="Pippel M."/>
            <person name="Attardo G.M."/>
            <person name="Benoit J.B."/>
            <person name="Bornberg-Bauer E."/>
            <person name="Tobe S.S."/>
        </authorList>
    </citation>
    <scope>NUCLEOTIDE SEQUENCE</scope>
    <source>
        <strain evidence="1">Stay&amp;Tobe</strain>
    </source>
</reference>
<protein>
    <submittedName>
        <fullName evidence="1">Uncharacterized protein</fullName>
    </submittedName>
</protein>
<accession>A0AAD8AKL1</accession>
<name>A0AAD8AKL1_DIPPU</name>
<evidence type="ECO:0000313" key="2">
    <source>
        <dbReference type="Proteomes" id="UP001233999"/>
    </source>
</evidence>
<comment type="caution">
    <text evidence="1">The sequence shown here is derived from an EMBL/GenBank/DDBJ whole genome shotgun (WGS) entry which is preliminary data.</text>
</comment>
<organism evidence="1 2">
    <name type="scientific">Diploptera punctata</name>
    <name type="common">Pacific beetle cockroach</name>
    <dbReference type="NCBI Taxonomy" id="6984"/>
    <lineage>
        <taxon>Eukaryota</taxon>
        <taxon>Metazoa</taxon>
        <taxon>Ecdysozoa</taxon>
        <taxon>Arthropoda</taxon>
        <taxon>Hexapoda</taxon>
        <taxon>Insecta</taxon>
        <taxon>Pterygota</taxon>
        <taxon>Neoptera</taxon>
        <taxon>Polyneoptera</taxon>
        <taxon>Dictyoptera</taxon>
        <taxon>Blattodea</taxon>
        <taxon>Blaberoidea</taxon>
        <taxon>Blaberidae</taxon>
        <taxon>Diplopterinae</taxon>
        <taxon>Diploptera</taxon>
    </lineage>
</organism>
<gene>
    <name evidence="1" type="ORF">L9F63_001014</name>
</gene>
<feature type="non-terminal residue" evidence="1">
    <location>
        <position position="1"/>
    </location>
</feature>
<dbReference type="Proteomes" id="UP001233999">
    <property type="component" value="Unassembled WGS sequence"/>
</dbReference>
<proteinExistence type="predicted"/>
<sequence length="71" mass="8212">ISTNPLYNNRICLVPSSVLSRVFDHLNNHESDFVSKIVPFIGDRRFKIDVESDMSSIKHHTTTIQRLCQLK</sequence>
<dbReference type="EMBL" id="JASPKZ010000045">
    <property type="protein sequence ID" value="KAJ9600802.1"/>
    <property type="molecule type" value="Genomic_DNA"/>
</dbReference>
<keyword evidence="2" id="KW-1185">Reference proteome</keyword>
<dbReference type="AlphaFoldDB" id="A0AAD8AKL1"/>